<feature type="transmembrane region" description="Helical" evidence="7">
    <location>
        <begin position="78"/>
        <end position="95"/>
    </location>
</feature>
<keyword evidence="7" id="KW-1003">Cell membrane</keyword>
<evidence type="ECO:0000256" key="7">
    <source>
        <dbReference type="HAMAP-Rule" id="MF_01207"/>
    </source>
</evidence>
<feature type="transmembrane region" description="Helical" evidence="7">
    <location>
        <begin position="174"/>
        <end position="191"/>
    </location>
</feature>
<keyword evidence="2 7" id="KW-0813">Transport</keyword>
<dbReference type="Proteomes" id="UP000603141">
    <property type="component" value="Unassembled WGS sequence"/>
</dbReference>
<dbReference type="GO" id="GO:0010181">
    <property type="term" value="F:FMN binding"/>
    <property type="evidence" value="ECO:0007669"/>
    <property type="project" value="UniProtKB-UniRule"/>
</dbReference>
<keyword evidence="7" id="KW-0288">FMN</keyword>
<dbReference type="Pfam" id="PF01794">
    <property type="entry name" value="Ferric_reduct"/>
    <property type="match status" value="1"/>
</dbReference>
<comment type="function">
    <text evidence="7">Part of the MsrPQ system that repairs oxidized cell envelope proteins containing methionine sulfoxide residues (Met-O), using respiratory chain electrons. Thus protects these proteins from oxidative-stress damage caused by reactive species of oxygen and chlorine. MsrPQ is essential for the maintenance of envelope integrity under bleach stress, rescuing a wide series of structurally unrelated cell envelope proteins from methionine oxidation. MsrQ provides electrons for reduction to the reductase catalytic subunit MsrP, using the quinone pool of the respiratory chain.</text>
</comment>
<evidence type="ECO:0000256" key="5">
    <source>
        <dbReference type="ARBA" id="ARBA00023004"/>
    </source>
</evidence>
<keyword evidence="7" id="KW-0285">Flavoprotein</keyword>
<evidence type="ECO:0000256" key="1">
    <source>
        <dbReference type="ARBA" id="ARBA00004141"/>
    </source>
</evidence>
<feature type="transmembrane region" description="Helical" evidence="7">
    <location>
        <begin position="12"/>
        <end position="30"/>
    </location>
</feature>
<feature type="transmembrane region" description="Helical" evidence="7">
    <location>
        <begin position="42"/>
        <end position="66"/>
    </location>
</feature>
<dbReference type="PANTHER" id="PTHR36964">
    <property type="entry name" value="PROTEIN-METHIONINE-SULFOXIDE REDUCTASE HEME-BINDING SUBUNIT MSRQ"/>
    <property type="match status" value="1"/>
</dbReference>
<keyword evidence="7" id="KW-0349">Heme</keyword>
<keyword evidence="7" id="KW-0479">Metal-binding</keyword>
<evidence type="ECO:0000259" key="8">
    <source>
        <dbReference type="Pfam" id="PF01794"/>
    </source>
</evidence>
<feature type="transmembrane region" description="Helical" evidence="7">
    <location>
        <begin position="152"/>
        <end position="168"/>
    </location>
</feature>
<keyword evidence="5 7" id="KW-0408">Iron</keyword>
<dbReference type="GO" id="GO:0046872">
    <property type="term" value="F:metal ion binding"/>
    <property type="evidence" value="ECO:0007669"/>
    <property type="project" value="UniProtKB-KW"/>
</dbReference>
<keyword evidence="10" id="KW-1185">Reference proteome</keyword>
<feature type="transmembrane region" description="Helical" evidence="7">
    <location>
        <begin position="115"/>
        <end position="131"/>
    </location>
</feature>
<evidence type="ECO:0000313" key="10">
    <source>
        <dbReference type="Proteomes" id="UP000603141"/>
    </source>
</evidence>
<reference evidence="9" key="1">
    <citation type="submission" date="2021-01" db="EMBL/GenBank/DDBJ databases">
        <title>Modified the classification status of verrucomicrobia.</title>
        <authorList>
            <person name="Feng X."/>
        </authorList>
    </citation>
    <scope>NUCLEOTIDE SEQUENCE</scope>
    <source>
        <strain evidence="9">KCTC 22041</strain>
    </source>
</reference>
<dbReference type="HAMAP" id="MF_01207">
    <property type="entry name" value="MsrQ"/>
    <property type="match status" value="1"/>
</dbReference>
<dbReference type="InterPro" id="IPR022837">
    <property type="entry name" value="MsrQ-like"/>
</dbReference>
<dbReference type="GO" id="GO:0005886">
    <property type="term" value="C:plasma membrane"/>
    <property type="evidence" value="ECO:0007669"/>
    <property type="project" value="UniProtKB-SubCell"/>
</dbReference>
<keyword evidence="7" id="KW-0249">Electron transport</keyword>
<dbReference type="EMBL" id="JAENIJ010000009">
    <property type="protein sequence ID" value="MBK1882242.1"/>
    <property type="molecule type" value="Genomic_DNA"/>
</dbReference>
<comment type="caution">
    <text evidence="9">The sequence shown here is derived from an EMBL/GenBank/DDBJ whole genome shotgun (WGS) entry which is preliminary data.</text>
</comment>
<organism evidence="9 10">
    <name type="scientific">Luteolibacter pohnpeiensis</name>
    <dbReference type="NCBI Taxonomy" id="454153"/>
    <lineage>
        <taxon>Bacteria</taxon>
        <taxon>Pseudomonadati</taxon>
        <taxon>Verrucomicrobiota</taxon>
        <taxon>Verrucomicrobiia</taxon>
        <taxon>Verrucomicrobiales</taxon>
        <taxon>Verrucomicrobiaceae</taxon>
        <taxon>Luteolibacter</taxon>
    </lineage>
</organism>
<sequence length="201" mass="22994">MEFSKDSKFHQQLVIVNGTLPAVLVAIDWWRGNLGANPAEFVTRATGVMTLVFLVLTLMVTPLRKLFGWNWLLKQRRLIGLFAFYYGCAHLLTYFSFDRDWHLLTVWPDILKRRFIAVGMISFLLMVPLAATSTNAMIKRLGGKRWRQLHRLTYYVAIGGVIHYLMIVKSDIRYPMAFAIAVVVLLGYRVVDKGKPSAKTA</sequence>
<comment type="cofactor">
    <cofactor evidence="7">
        <name>heme b</name>
        <dbReference type="ChEBI" id="CHEBI:60344"/>
    </cofactor>
    <text evidence="7">Binds 1 heme b (iron(II)-protoporphyrin IX) group per subunit.</text>
</comment>
<proteinExistence type="inferred from homology"/>
<dbReference type="InterPro" id="IPR013130">
    <property type="entry name" value="Fe3_Rdtase_TM_dom"/>
</dbReference>
<evidence type="ECO:0000256" key="6">
    <source>
        <dbReference type="ARBA" id="ARBA00023136"/>
    </source>
</evidence>
<accession>A0A934S4Q9</accession>
<evidence type="ECO:0000256" key="3">
    <source>
        <dbReference type="ARBA" id="ARBA00022692"/>
    </source>
</evidence>
<dbReference type="GO" id="GO:0030091">
    <property type="term" value="P:protein repair"/>
    <property type="evidence" value="ECO:0007669"/>
    <property type="project" value="UniProtKB-UniRule"/>
</dbReference>
<dbReference type="GO" id="GO:0016679">
    <property type="term" value="F:oxidoreductase activity, acting on diphenols and related substances as donors"/>
    <property type="evidence" value="ECO:0007669"/>
    <property type="project" value="TreeGrafter"/>
</dbReference>
<name>A0A934S4Q9_9BACT</name>
<gene>
    <name evidence="7" type="primary">msrQ</name>
    <name evidence="9" type="ORF">JIN85_07440</name>
</gene>
<comment type="cofactor">
    <cofactor evidence="7">
        <name>FMN</name>
        <dbReference type="ChEBI" id="CHEBI:58210"/>
    </cofactor>
    <text evidence="7">Binds 1 FMN per subunit.</text>
</comment>
<feature type="domain" description="Ferric oxidoreductase" evidence="8">
    <location>
        <begin position="46"/>
        <end position="160"/>
    </location>
</feature>
<comment type="similarity">
    <text evidence="7">Belongs to the MsrQ family.</text>
</comment>
<dbReference type="RefSeq" id="WP_200269191.1">
    <property type="nucleotide sequence ID" value="NZ_JAENIJ010000009.1"/>
</dbReference>
<keyword evidence="6 7" id="KW-0472">Membrane</keyword>
<evidence type="ECO:0000256" key="4">
    <source>
        <dbReference type="ARBA" id="ARBA00022989"/>
    </source>
</evidence>
<evidence type="ECO:0000256" key="2">
    <source>
        <dbReference type="ARBA" id="ARBA00022448"/>
    </source>
</evidence>
<dbReference type="PANTHER" id="PTHR36964:SF1">
    <property type="entry name" value="PROTEIN-METHIONINE-SULFOXIDE REDUCTASE HEME-BINDING SUBUNIT MSRQ"/>
    <property type="match status" value="1"/>
</dbReference>
<comment type="subunit">
    <text evidence="7">Heterodimer of a catalytic subunit (MsrP) and a heme-binding subunit (MsrQ).</text>
</comment>
<protein>
    <recommendedName>
        <fullName evidence="7">Protein-methionine-sulfoxide reductase heme-binding subunit MsrQ</fullName>
    </recommendedName>
    <alternativeName>
        <fullName evidence="7">Flavocytochrome MsrQ</fullName>
    </alternativeName>
</protein>
<dbReference type="AlphaFoldDB" id="A0A934S4Q9"/>
<comment type="subcellular location">
    <subcellularLocation>
        <location evidence="7">Cell membrane</location>
        <topology evidence="7">Multi-pass membrane protein</topology>
    </subcellularLocation>
    <subcellularLocation>
        <location evidence="1">Membrane</location>
        <topology evidence="1">Multi-pass membrane protein</topology>
    </subcellularLocation>
</comment>
<dbReference type="GO" id="GO:0009055">
    <property type="term" value="F:electron transfer activity"/>
    <property type="evidence" value="ECO:0007669"/>
    <property type="project" value="UniProtKB-UniRule"/>
</dbReference>
<evidence type="ECO:0000313" key="9">
    <source>
        <dbReference type="EMBL" id="MBK1882242.1"/>
    </source>
</evidence>
<keyword evidence="4 7" id="KW-1133">Transmembrane helix</keyword>
<keyword evidence="3 7" id="KW-0812">Transmembrane</keyword>
<dbReference type="GO" id="GO:0020037">
    <property type="term" value="F:heme binding"/>
    <property type="evidence" value="ECO:0007669"/>
    <property type="project" value="UniProtKB-UniRule"/>
</dbReference>